<keyword evidence="2" id="KW-0472">Membrane</keyword>
<evidence type="ECO:0000313" key="4">
    <source>
        <dbReference type="Proteomes" id="UP000285146"/>
    </source>
</evidence>
<evidence type="ECO:0000256" key="1">
    <source>
        <dbReference type="SAM" id="MobiDB-lite"/>
    </source>
</evidence>
<dbReference type="EMBL" id="LKEB01000018">
    <property type="protein sequence ID" value="ROW13661.1"/>
    <property type="molecule type" value="Genomic_DNA"/>
</dbReference>
<protein>
    <submittedName>
        <fullName evidence="3">Uncharacterized protein</fullName>
    </submittedName>
</protein>
<keyword evidence="2" id="KW-0812">Transmembrane</keyword>
<dbReference type="AlphaFoldDB" id="A0A423XCG9"/>
<evidence type="ECO:0000313" key="3">
    <source>
        <dbReference type="EMBL" id="ROW13661.1"/>
    </source>
</evidence>
<feature type="region of interest" description="Disordered" evidence="1">
    <location>
        <begin position="116"/>
        <end position="172"/>
    </location>
</feature>
<name>A0A423XCG9_9PEZI</name>
<dbReference type="InParanoid" id="A0A423XCG9"/>
<evidence type="ECO:0000256" key="2">
    <source>
        <dbReference type="SAM" id="Phobius"/>
    </source>
</evidence>
<gene>
    <name evidence="3" type="ORF">VPNG_04637</name>
</gene>
<proteinExistence type="predicted"/>
<dbReference type="OrthoDB" id="10561136at2759"/>
<organism evidence="3 4">
    <name type="scientific">Cytospora leucostoma</name>
    <dbReference type="NCBI Taxonomy" id="1230097"/>
    <lineage>
        <taxon>Eukaryota</taxon>
        <taxon>Fungi</taxon>
        <taxon>Dikarya</taxon>
        <taxon>Ascomycota</taxon>
        <taxon>Pezizomycotina</taxon>
        <taxon>Sordariomycetes</taxon>
        <taxon>Sordariomycetidae</taxon>
        <taxon>Diaporthales</taxon>
        <taxon>Cytosporaceae</taxon>
        <taxon>Cytospora</taxon>
    </lineage>
</organism>
<feature type="compositionally biased region" description="Basic and acidic residues" evidence="1">
    <location>
        <begin position="140"/>
        <end position="161"/>
    </location>
</feature>
<feature type="transmembrane region" description="Helical" evidence="2">
    <location>
        <begin position="6"/>
        <end position="24"/>
    </location>
</feature>
<accession>A0A423XCG9</accession>
<feature type="compositionally biased region" description="Acidic residues" evidence="1">
    <location>
        <begin position="162"/>
        <end position="172"/>
    </location>
</feature>
<reference evidence="3 4" key="1">
    <citation type="submission" date="2015-09" db="EMBL/GenBank/DDBJ databases">
        <title>Host preference determinants of Valsa canker pathogens revealed by comparative genomics.</title>
        <authorList>
            <person name="Yin Z."/>
            <person name="Huang L."/>
        </authorList>
    </citation>
    <scope>NUCLEOTIDE SEQUENCE [LARGE SCALE GENOMIC DNA]</scope>
    <source>
        <strain evidence="3 4">SXYLt</strain>
    </source>
</reference>
<sequence length="172" mass="19584">MVADFGIVTIPAVIGLVNGLMRIFRSISKWLKRIANTQWKEDHRYMKIVRDYFARNKTGACIQLLAEIIFLTLASGIVEPHIRYVIDHLKQRKIAWLENPAAKQADTEARAVAYHDEPGYTTDFEDRGEESPGQYSPGEDPPREESPGQDSPREYSPREESPYEDSLDDGSD</sequence>
<keyword evidence="4" id="KW-1185">Reference proteome</keyword>
<dbReference type="Proteomes" id="UP000285146">
    <property type="component" value="Unassembled WGS sequence"/>
</dbReference>
<keyword evidence="2" id="KW-1133">Transmembrane helix</keyword>
<comment type="caution">
    <text evidence="3">The sequence shown here is derived from an EMBL/GenBank/DDBJ whole genome shotgun (WGS) entry which is preliminary data.</text>
</comment>